<organism evidence="1 2">
    <name type="scientific">Massariosphaeria phaeospora</name>
    <dbReference type="NCBI Taxonomy" id="100035"/>
    <lineage>
        <taxon>Eukaryota</taxon>
        <taxon>Fungi</taxon>
        <taxon>Dikarya</taxon>
        <taxon>Ascomycota</taxon>
        <taxon>Pezizomycotina</taxon>
        <taxon>Dothideomycetes</taxon>
        <taxon>Pleosporomycetidae</taxon>
        <taxon>Pleosporales</taxon>
        <taxon>Pleosporales incertae sedis</taxon>
        <taxon>Massariosphaeria</taxon>
    </lineage>
</organism>
<name>A0A7C8ID64_9PLEO</name>
<dbReference type="Proteomes" id="UP000481861">
    <property type="component" value="Unassembled WGS sequence"/>
</dbReference>
<evidence type="ECO:0000313" key="1">
    <source>
        <dbReference type="EMBL" id="KAF2871130.1"/>
    </source>
</evidence>
<sequence length="201" mass="21617">MSPRSSTLNGSTDHLVDIEKTEKAADQELLDSVQVAMQDKSHVASAAKDLVVRPNRQITAKNSYIAELNVANAEISSSRQLNVNLSGSRQTELRAIYAQCPAAQNPDIAPPFPTFSYGGDNNGDNGDSTATARLWISQGGKNNPYQKGNKSLDDWFGSFRAVIASINMGDTEMAQHAVRLMQNVPKACVNYLVDANGTSSA</sequence>
<reference evidence="1 2" key="1">
    <citation type="submission" date="2020-01" db="EMBL/GenBank/DDBJ databases">
        <authorList>
            <consortium name="DOE Joint Genome Institute"/>
            <person name="Haridas S."/>
            <person name="Albert R."/>
            <person name="Binder M."/>
            <person name="Bloem J."/>
            <person name="Labutti K."/>
            <person name="Salamov A."/>
            <person name="Andreopoulos B."/>
            <person name="Baker S.E."/>
            <person name="Barry K."/>
            <person name="Bills G."/>
            <person name="Bluhm B.H."/>
            <person name="Cannon C."/>
            <person name="Castanera R."/>
            <person name="Culley D.E."/>
            <person name="Daum C."/>
            <person name="Ezra D."/>
            <person name="Gonzalez J.B."/>
            <person name="Henrissat B."/>
            <person name="Kuo A."/>
            <person name="Liang C."/>
            <person name="Lipzen A."/>
            <person name="Lutzoni F."/>
            <person name="Magnuson J."/>
            <person name="Mondo S."/>
            <person name="Nolan M."/>
            <person name="Ohm R."/>
            <person name="Pangilinan J."/>
            <person name="Park H.-J.H."/>
            <person name="Ramirez L."/>
            <person name="Alfaro M."/>
            <person name="Sun H."/>
            <person name="Tritt A."/>
            <person name="Yoshinaga Y."/>
            <person name="Zwiers L.-H.L."/>
            <person name="Turgeon B.G."/>
            <person name="Goodwin S.B."/>
            <person name="Spatafora J.W."/>
            <person name="Crous P.W."/>
            <person name="Grigoriev I.V."/>
        </authorList>
    </citation>
    <scope>NUCLEOTIDE SEQUENCE [LARGE SCALE GENOMIC DNA]</scope>
    <source>
        <strain evidence="1 2">CBS 611.86</strain>
    </source>
</reference>
<accession>A0A7C8ID64</accession>
<dbReference type="EMBL" id="JAADJZ010000012">
    <property type="protein sequence ID" value="KAF2871130.1"/>
    <property type="molecule type" value="Genomic_DNA"/>
</dbReference>
<keyword evidence="2" id="KW-1185">Reference proteome</keyword>
<evidence type="ECO:0000313" key="2">
    <source>
        <dbReference type="Proteomes" id="UP000481861"/>
    </source>
</evidence>
<gene>
    <name evidence="1" type="ORF">BDV95DRAFT_607408</name>
</gene>
<comment type="caution">
    <text evidence="1">The sequence shown here is derived from an EMBL/GenBank/DDBJ whole genome shotgun (WGS) entry which is preliminary data.</text>
</comment>
<dbReference type="AlphaFoldDB" id="A0A7C8ID64"/>
<protein>
    <submittedName>
        <fullName evidence="1">Uncharacterized protein</fullName>
    </submittedName>
</protein>
<proteinExistence type="predicted"/>